<accession>A0ABQ4CAL4</accession>
<protein>
    <recommendedName>
        <fullName evidence="3">4a-hydroxytetrahydrobiopterin dehydratase</fullName>
    </recommendedName>
</protein>
<comment type="caution">
    <text evidence="1">The sequence shown here is derived from an EMBL/GenBank/DDBJ whole genome shotgun (WGS) entry which is preliminary data.</text>
</comment>
<dbReference type="InterPro" id="IPR036428">
    <property type="entry name" value="PCD_sf"/>
</dbReference>
<evidence type="ECO:0008006" key="3">
    <source>
        <dbReference type="Google" id="ProtNLM"/>
    </source>
</evidence>
<dbReference type="SUPFAM" id="SSF55248">
    <property type="entry name" value="PCD-like"/>
    <property type="match status" value="1"/>
</dbReference>
<gene>
    <name evidence="1" type="ORF">Air01nite_59190</name>
</gene>
<sequence>MWAWTRGPVSERLWAPNHDEMATIWPQAGNDAWEVWMRALWNGRSRGDYLSDALALLAGWTREDKQLKRVFLLDNSQHSDLTERVKVCADALHLRAEIRRLDGYTQVKLAAADGVSITEREVTLAARIEDAYRLVLNDE</sequence>
<dbReference type="Proteomes" id="UP000624325">
    <property type="component" value="Unassembled WGS sequence"/>
</dbReference>
<evidence type="ECO:0000313" key="1">
    <source>
        <dbReference type="EMBL" id="GIF59824.1"/>
    </source>
</evidence>
<keyword evidence="2" id="KW-1185">Reference proteome</keyword>
<reference evidence="1 2" key="1">
    <citation type="submission" date="2021-01" db="EMBL/GenBank/DDBJ databases">
        <title>Whole genome shotgun sequence of Asanoa iriomotensis NBRC 100142.</title>
        <authorList>
            <person name="Komaki H."/>
            <person name="Tamura T."/>
        </authorList>
    </citation>
    <scope>NUCLEOTIDE SEQUENCE [LARGE SCALE GENOMIC DNA]</scope>
    <source>
        <strain evidence="1 2">NBRC 100142</strain>
    </source>
</reference>
<organism evidence="1 2">
    <name type="scientific">Asanoa iriomotensis</name>
    <dbReference type="NCBI Taxonomy" id="234613"/>
    <lineage>
        <taxon>Bacteria</taxon>
        <taxon>Bacillati</taxon>
        <taxon>Actinomycetota</taxon>
        <taxon>Actinomycetes</taxon>
        <taxon>Micromonosporales</taxon>
        <taxon>Micromonosporaceae</taxon>
        <taxon>Asanoa</taxon>
    </lineage>
</organism>
<evidence type="ECO:0000313" key="2">
    <source>
        <dbReference type="Proteomes" id="UP000624325"/>
    </source>
</evidence>
<dbReference type="EMBL" id="BONC01000054">
    <property type="protein sequence ID" value="GIF59824.1"/>
    <property type="molecule type" value="Genomic_DNA"/>
</dbReference>
<proteinExistence type="predicted"/>
<name>A0ABQ4CAL4_9ACTN</name>